<dbReference type="PANTHER" id="PTHR46383">
    <property type="entry name" value="ASPARTATE AMINOTRANSFERASE"/>
    <property type="match status" value="1"/>
</dbReference>
<keyword evidence="5" id="KW-0663">Pyridoxal phosphate</keyword>
<dbReference type="EC" id="2.6.1.-" evidence="6"/>
<evidence type="ECO:0000313" key="9">
    <source>
        <dbReference type="Proteomes" id="UP000054099"/>
    </source>
</evidence>
<organism evidence="8 9">
    <name type="scientific">Fictibacillus enclensis</name>
    <dbReference type="NCBI Taxonomy" id="1017270"/>
    <lineage>
        <taxon>Bacteria</taxon>
        <taxon>Bacillati</taxon>
        <taxon>Bacillota</taxon>
        <taxon>Bacilli</taxon>
        <taxon>Bacillales</taxon>
        <taxon>Fictibacillaceae</taxon>
        <taxon>Fictibacillus</taxon>
    </lineage>
</organism>
<name>A0A0V8JGC5_9BACL</name>
<dbReference type="PROSITE" id="PS00105">
    <property type="entry name" value="AA_TRANSFER_CLASS_1"/>
    <property type="match status" value="1"/>
</dbReference>
<proteinExistence type="inferred from homology"/>
<evidence type="ECO:0000256" key="4">
    <source>
        <dbReference type="ARBA" id="ARBA00022679"/>
    </source>
</evidence>
<feature type="domain" description="Aminotransferase class I/classII large" evidence="7">
    <location>
        <begin position="31"/>
        <end position="376"/>
    </location>
</feature>
<evidence type="ECO:0000313" key="8">
    <source>
        <dbReference type="EMBL" id="KSU85993.1"/>
    </source>
</evidence>
<evidence type="ECO:0000256" key="1">
    <source>
        <dbReference type="ARBA" id="ARBA00001933"/>
    </source>
</evidence>
<dbReference type="CDD" id="cd00609">
    <property type="entry name" value="AAT_like"/>
    <property type="match status" value="1"/>
</dbReference>
<evidence type="ECO:0000259" key="7">
    <source>
        <dbReference type="Pfam" id="PF00155"/>
    </source>
</evidence>
<dbReference type="InterPro" id="IPR015424">
    <property type="entry name" value="PyrdxlP-dep_Trfase"/>
</dbReference>
<comment type="caution">
    <text evidence="8">The sequence shown here is derived from an EMBL/GenBank/DDBJ whole genome shotgun (WGS) entry which is preliminary data.</text>
</comment>
<dbReference type="InterPro" id="IPR004839">
    <property type="entry name" value="Aminotransferase_I/II_large"/>
</dbReference>
<dbReference type="SUPFAM" id="SSF53383">
    <property type="entry name" value="PLP-dependent transferases"/>
    <property type="match status" value="1"/>
</dbReference>
<dbReference type="InterPro" id="IPR050596">
    <property type="entry name" value="AspAT/PAT-like"/>
</dbReference>
<dbReference type="Gene3D" id="3.90.1150.10">
    <property type="entry name" value="Aspartate Aminotransferase, domain 1"/>
    <property type="match status" value="1"/>
</dbReference>
<dbReference type="GO" id="GO:0008483">
    <property type="term" value="F:transaminase activity"/>
    <property type="evidence" value="ECO:0007669"/>
    <property type="project" value="UniProtKB-KW"/>
</dbReference>
<gene>
    <name evidence="8" type="ORF">AS030_06925</name>
</gene>
<protein>
    <recommendedName>
        <fullName evidence="6">Aminotransferase</fullName>
        <ecNumber evidence="6">2.6.1.-</ecNumber>
    </recommendedName>
</protein>
<dbReference type="Gene3D" id="3.40.640.10">
    <property type="entry name" value="Type I PLP-dependent aspartate aminotransferase-like (Major domain)"/>
    <property type="match status" value="1"/>
</dbReference>
<keyword evidence="3 6" id="KW-0032">Aminotransferase</keyword>
<dbReference type="PANTHER" id="PTHR46383:SF4">
    <property type="entry name" value="AMINOTRANSFERASE"/>
    <property type="match status" value="1"/>
</dbReference>
<comment type="cofactor">
    <cofactor evidence="1 6">
        <name>pyridoxal 5'-phosphate</name>
        <dbReference type="ChEBI" id="CHEBI:597326"/>
    </cofactor>
</comment>
<dbReference type="AlphaFoldDB" id="A0A0V8JGC5"/>
<evidence type="ECO:0000256" key="2">
    <source>
        <dbReference type="ARBA" id="ARBA00007441"/>
    </source>
</evidence>
<dbReference type="InterPro" id="IPR004838">
    <property type="entry name" value="NHTrfase_class1_PyrdxlP-BS"/>
</dbReference>
<keyword evidence="9" id="KW-1185">Reference proteome</keyword>
<dbReference type="InterPro" id="IPR015422">
    <property type="entry name" value="PyrdxlP-dep_Trfase_small"/>
</dbReference>
<dbReference type="RefSeq" id="WP_061971606.1">
    <property type="nucleotide sequence ID" value="NZ_FMAV01000001.1"/>
</dbReference>
<dbReference type="Proteomes" id="UP000054099">
    <property type="component" value="Unassembled WGS sequence"/>
</dbReference>
<evidence type="ECO:0000256" key="3">
    <source>
        <dbReference type="ARBA" id="ARBA00022576"/>
    </source>
</evidence>
<accession>A0A0V8JGC5</accession>
<dbReference type="GO" id="GO:0006520">
    <property type="term" value="P:amino acid metabolic process"/>
    <property type="evidence" value="ECO:0007669"/>
    <property type="project" value="InterPro"/>
</dbReference>
<dbReference type="NCBIfam" id="NF005817">
    <property type="entry name" value="PRK07683.1"/>
    <property type="match status" value="1"/>
</dbReference>
<dbReference type="FunFam" id="3.40.640.10:FF:000033">
    <property type="entry name" value="Aspartate aminotransferase"/>
    <property type="match status" value="1"/>
</dbReference>
<dbReference type="Pfam" id="PF00155">
    <property type="entry name" value="Aminotran_1_2"/>
    <property type="match status" value="1"/>
</dbReference>
<dbReference type="InterPro" id="IPR015421">
    <property type="entry name" value="PyrdxlP-dep_Trfase_major"/>
</dbReference>
<dbReference type="GO" id="GO:0030170">
    <property type="term" value="F:pyridoxal phosphate binding"/>
    <property type="evidence" value="ECO:0007669"/>
    <property type="project" value="InterPro"/>
</dbReference>
<comment type="similarity">
    <text evidence="2 6">Belongs to the class-I pyridoxal-phosphate-dependent aminotransferase family.</text>
</comment>
<evidence type="ECO:0000256" key="6">
    <source>
        <dbReference type="RuleBase" id="RU000481"/>
    </source>
</evidence>
<evidence type="ECO:0000256" key="5">
    <source>
        <dbReference type="ARBA" id="ARBA00022898"/>
    </source>
</evidence>
<dbReference type="OrthoDB" id="9802328at2"/>
<reference evidence="8 9" key="1">
    <citation type="journal article" date="2014" name="Antonie Van Leeuwenhoek">
        <title>Fictibacillus enclensis sp. nov., isolated from marine sediment.</title>
        <authorList>
            <person name="Dastager S.G."/>
            <person name="Mawlankar R."/>
            <person name="Srinivasan K."/>
            <person name="Tang S.K."/>
            <person name="Lee J.C."/>
            <person name="Ramana V.V."/>
            <person name="Shouche Y.S."/>
        </authorList>
    </citation>
    <scope>NUCLEOTIDE SEQUENCE [LARGE SCALE GENOMIC DNA]</scope>
    <source>
        <strain evidence="8 9">NIO-1003</strain>
    </source>
</reference>
<dbReference type="EMBL" id="LNQN01000001">
    <property type="protein sequence ID" value="KSU85993.1"/>
    <property type="molecule type" value="Genomic_DNA"/>
</dbReference>
<keyword evidence="4 6" id="KW-0808">Transferase</keyword>
<sequence>MEHLLNPSVKHIQISGIRKFYNQVSNYPEAISFTLGLPDFPTPDHIKEAAKRAIDENKTVYSHNAGYLELRQAAASFVSQKYGLQYNPQNEVIITNGASEAIDISLRSILEEDCEVLLPGPVYPGYAPVIEMCKAVPVYIDTTKTGFKLTAELIREHLTPKTRCVILPYPSNPTGCVLNRAELEEIAAVLRESDLLVLSDEIYSELTYTAPHVSIASIEGMRERTIVINGLSKSHSMTGWRIGMLFAPEEIAQHMLKVHQYNVTCASTISQMAALEALTNGIDDAIPMKKEYSHRLSYVMKRLADMGLDAETPGGAFYVFPDIKPFGLMSLEFATQLLESQQVAVVPGSAFSEYGEGYIRLSYAASMEQLSTGLDRLETFIASLAN</sequence>